<dbReference type="GO" id="GO:0004639">
    <property type="term" value="F:phosphoribosylaminoimidazolesuccinocarboxamide synthase activity"/>
    <property type="evidence" value="ECO:0007669"/>
    <property type="project" value="UniProtKB-UniRule"/>
</dbReference>
<sequence length="298" mass="33305">MSRVVRETDFPTLTLLQRGKVRDMYDLKDAYLMVATDRMSAFDVIMPDPIPDKGTVLTQISLYWFDIMASLIDNHVITADVSRYPESCRPYAADLAGRSILVKKARPLPIECVVRGYITGSGWKSYRKDGSVCGIRLPDGLVESDRLPEPIFTPSTKEELGKHDINIDFDEMVNRIGAPLARKLKDLSLAIYTKGAQIAEEKGILIADTKFEFGLVDDEVILIDEVLTPDSSRFWPKASYVPGGAQQSFDKQYLRDYLLSLDWDQTPPGPTLPQTVIDNTRAKYVEALTLLSGDGHGL</sequence>
<evidence type="ECO:0000256" key="8">
    <source>
        <dbReference type="HAMAP-Rule" id="MF_00137"/>
    </source>
</evidence>
<evidence type="ECO:0000256" key="3">
    <source>
        <dbReference type="ARBA" id="ARBA00022598"/>
    </source>
</evidence>
<proteinExistence type="inferred from homology"/>
<evidence type="ECO:0000256" key="7">
    <source>
        <dbReference type="ARBA" id="ARBA00048475"/>
    </source>
</evidence>
<keyword evidence="5 8" id="KW-0658">Purine biosynthesis</keyword>
<dbReference type="RefSeq" id="WP_155321127.1">
    <property type="nucleotide sequence ID" value="NZ_AP021876.1"/>
</dbReference>
<evidence type="ECO:0000256" key="6">
    <source>
        <dbReference type="ARBA" id="ARBA00022840"/>
    </source>
</evidence>
<evidence type="ECO:0000313" key="10">
    <source>
        <dbReference type="EMBL" id="BBO80090.1"/>
    </source>
</evidence>
<dbReference type="PROSITE" id="PS01058">
    <property type="entry name" value="SAICAR_SYNTHETASE_2"/>
    <property type="match status" value="1"/>
</dbReference>
<dbReference type="GO" id="GO:0006189">
    <property type="term" value="P:'de novo' IMP biosynthetic process"/>
    <property type="evidence" value="ECO:0007669"/>
    <property type="project" value="UniProtKB-UniRule"/>
</dbReference>
<evidence type="ECO:0000256" key="5">
    <source>
        <dbReference type="ARBA" id="ARBA00022755"/>
    </source>
</evidence>
<reference evidence="10 11" key="1">
    <citation type="submission" date="2019-11" db="EMBL/GenBank/DDBJ databases">
        <title>Comparative genomics of hydrocarbon-degrading Desulfosarcina strains.</title>
        <authorList>
            <person name="Watanabe M."/>
            <person name="Kojima H."/>
            <person name="Fukui M."/>
        </authorList>
    </citation>
    <scope>NUCLEOTIDE SEQUENCE [LARGE SCALE GENOMIC DNA]</scope>
    <source>
        <strain evidence="10 11">28bB2T</strain>
    </source>
</reference>
<evidence type="ECO:0000256" key="4">
    <source>
        <dbReference type="ARBA" id="ARBA00022741"/>
    </source>
</evidence>
<dbReference type="InterPro" id="IPR028923">
    <property type="entry name" value="SAICAR_synt/ADE2_N"/>
</dbReference>
<comment type="catalytic activity">
    <reaction evidence="7 8">
        <text>5-amino-1-(5-phospho-D-ribosyl)imidazole-4-carboxylate + L-aspartate + ATP = (2S)-2-[5-amino-1-(5-phospho-beta-D-ribosyl)imidazole-4-carboxamido]succinate + ADP + phosphate + 2 H(+)</text>
        <dbReference type="Rhea" id="RHEA:22628"/>
        <dbReference type="ChEBI" id="CHEBI:15378"/>
        <dbReference type="ChEBI" id="CHEBI:29991"/>
        <dbReference type="ChEBI" id="CHEBI:30616"/>
        <dbReference type="ChEBI" id="CHEBI:43474"/>
        <dbReference type="ChEBI" id="CHEBI:58443"/>
        <dbReference type="ChEBI" id="CHEBI:77657"/>
        <dbReference type="ChEBI" id="CHEBI:456216"/>
        <dbReference type="EC" id="6.3.2.6"/>
    </reaction>
</comment>
<feature type="domain" description="SAICAR synthetase/ADE2 N-terminal" evidence="9">
    <location>
        <begin position="16"/>
        <end position="266"/>
    </location>
</feature>
<evidence type="ECO:0000256" key="1">
    <source>
        <dbReference type="ARBA" id="ARBA00004672"/>
    </source>
</evidence>
<organism evidence="10 11">
    <name type="scientific">Desulfosarcina ovata subsp. sediminis</name>
    <dbReference type="NCBI Taxonomy" id="885957"/>
    <lineage>
        <taxon>Bacteria</taxon>
        <taxon>Pseudomonadati</taxon>
        <taxon>Thermodesulfobacteriota</taxon>
        <taxon>Desulfobacteria</taxon>
        <taxon>Desulfobacterales</taxon>
        <taxon>Desulfosarcinaceae</taxon>
        <taxon>Desulfosarcina</taxon>
    </lineage>
</organism>
<dbReference type="EMBL" id="AP021876">
    <property type="protein sequence ID" value="BBO80090.1"/>
    <property type="molecule type" value="Genomic_DNA"/>
</dbReference>
<dbReference type="PROSITE" id="PS01057">
    <property type="entry name" value="SAICAR_SYNTHETASE_1"/>
    <property type="match status" value="1"/>
</dbReference>
<dbReference type="Gene3D" id="3.30.200.20">
    <property type="entry name" value="Phosphorylase Kinase, domain 1"/>
    <property type="match status" value="1"/>
</dbReference>
<dbReference type="EC" id="6.3.2.6" evidence="8"/>
<name>A0A5K7ZNE1_9BACT</name>
<dbReference type="Gene3D" id="3.30.470.20">
    <property type="entry name" value="ATP-grasp fold, B domain"/>
    <property type="match status" value="1"/>
</dbReference>
<dbReference type="SUPFAM" id="SSF56104">
    <property type="entry name" value="SAICAR synthase-like"/>
    <property type="match status" value="1"/>
</dbReference>
<comment type="similarity">
    <text evidence="2 8">Belongs to the SAICAR synthetase family.</text>
</comment>
<evidence type="ECO:0000313" key="11">
    <source>
        <dbReference type="Proteomes" id="UP000425960"/>
    </source>
</evidence>
<dbReference type="NCBIfam" id="TIGR00081">
    <property type="entry name" value="purC"/>
    <property type="match status" value="1"/>
</dbReference>
<dbReference type="InterPro" id="IPR001636">
    <property type="entry name" value="SAICAR_synth"/>
</dbReference>
<dbReference type="GO" id="GO:0005524">
    <property type="term" value="F:ATP binding"/>
    <property type="evidence" value="ECO:0007669"/>
    <property type="project" value="UniProtKB-KW"/>
</dbReference>
<evidence type="ECO:0000259" key="9">
    <source>
        <dbReference type="Pfam" id="PF01259"/>
    </source>
</evidence>
<dbReference type="PANTHER" id="PTHR43700">
    <property type="entry name" value="PHOSPHORIBOSYLAMINOIMIDAZOLE-SUCCINOCARBOXAMIDE SYNTHASE"/>
    <property type="match status" value="1"/>
</dbReference>
<gene>
    <name evidence="8 10" type="primary">purC</name>
    <name evidence="10" type="ORF">DSCO28_06560</name>
</gene>
<dbReference type="FunFam" id="3.30.470.20:FF:000015">
    <property type="entry name" value="Phosphoribosylaminoimidazole-succinocarboxamide synthase"/>
    <property type="match status" value="1"/>
</dbReference>
<keyword evidence="6 8" id="KW-0067">ATP-binding</keyword>
<keyword evidence="3 8" id="KW-0436">Ligase</keyword>
<dbReference type="KEGG" id="dov:DSCO28_06560"/>
<evidence type="ECO:0000256" key="2">
    <source>
        <dbReference type="ARBA" id="ARBA00010190"/>
    </source>
</evidence>
<dbReference type="NCBIfam" id="NF010568">
    <property type="entry name" value="PRK13961.1"/>
    <property type="match status" value="1"/>
</dbReference>
<dbReference type="PANTHER" id="PTHR43700:SF1">
    <property type="entry name" value="PHOSPHORIBOSYLAMINOIMIDAZOLE-SUCCINOCARBOXAMIDE SYNTHASE"/>
    <property type="match status" value="1"/>
</dbReference>
<dbReference type="AlphaFoldDB" id="A0A5K7ZNE1"/>
<protein>
    <recommendedName>
        <fullName evidence="8">Phosphoribosylaminoimidazole-succinocarboxamide synthase</fullName>
        <ecNumber evidence="8">6.3.2.6</ecNumber>
    </recommendedName>
    <alternativeName>
        <fullName evidence="8">SAICAR synthetase</fullName>
    </alternativeName>
</protein>
<dbReference type="Proteomes" id="UP000425960">
    <property type="component" value="Chromosome"/>
</dbReference>
<dbReference type="CDD" id="cd01414">
    <property type="entry name" value="SAICAR_synt_Sc"/>
    <property type="match status" value="1"/>
</dbReference>
<dbReference type="GO" id="GO:0005737">
    <property type="term" value="C:cytoplasm"/>
    <property type="evidence" value="ECO:0007669"/>
    <property type="project" value="TreeGrafter"/>
</dbReference>
<dbReference type="InterPro" id="IPR018236">
    <property type="entry name" value="SAICAR_synthetase_CS"/>
</dbReference>
<dbReference type="Pfam" id="PF01259">
    <property type="entry name" value="SAICAR_synt"/>
    <property type="match status" value="1"/>
</dbReference>
<comment type="pathway">
    <text evidence="1 8">Purine metabolism; IMP biosynthesis via de novo pathway; 5-amino-1-(5-phospho-D-ribosyl)imidazole-4-carboxamide from 5-amino-1-(5-phospho-D-ribosyl)imidazole-4-carboxylate: step 1/2.</text>
</comment>
<dbReference type="UniPathway" id="UPA00074">
    <property type="reaction ID" value="UER00131"/>
</dbReference>
<keyword evidence="4 8" id="KW-0547">Nucleotide-binding</keyword>
<dbReference type="HAMAP" id="MF_00137">
    <property type="entry name" value="SAICAR_synth"/>
    <property type="match status" value="1"/>
</dbReference>
<accession>A0A5K7ZNE1</accession>